<evidence type="ECO:0000313" key="3">
    <source>
        <dbReference type="Proteomes" id="UP000243459"/>
    </source>
</evidence>
<dbReference type="AlphaFoldDB" id="A0A5P1ELT6"/>
<keyword evidence="3" id="KW-1185">Reference proteome</keyword>
<feature type="compositionally biased region" description="Basic and acidic residues" evidence="1">
    <location>
        <begin position="46"/>
        <end position="64"/>
    </location>
</feature>
<feature type="region of interest" description="Disordered" evidence="1">
    <location>
        <begin position="1"/>
        <end position="24"/>
    </location>
</feature>
<name>A0A5P1ELT6_ASPOF</name>
<reference evidence="3" key="1">
    <citation type="journal article" date="2017" name="Nat. Commun.">
        <title>The asparagus genome sheds light on the origin and evolution of a young Y chromosome.</title>
        <authorList>
            <person name="Harkess A."/>
            <person name="Zhou J."/>
            <person name="Xu C."/>
            <person name="Bowers J.E."/>
            <person name="Van der Hulst R."/>
            <person name="Ayyampalayam S."/>
            <person name="Mercati F."/>
            <person name="Riccardi P."/>
            <person name="McKain M.R."/>
            <person name="Kakrana A."/>
            <person name="Tang H."/>
            <person name="Ray J."/>
            <person name="Groenendijk J."/>
            <person name="Arikit S."/>
            <person name="Mathioni S.M."/>
            <person name="Nakano M."/>
            <person name="Shan H."/>
            <person name="Telgmann-Rauber A."/>
            <person name="Kanno A."/>
            <person name="Yue Z."/>
            <person name="Chen H."/>
            <person name="Li W."/>
            <person name="Chen Y."/>
            <person name="Xu X."/>
            <person name="Zhang Y."/>
            <person name="Luo S."/>
            <person name="Chen H."/>
            <person name="Gao J."/>
            <person name="Mao Z."/>
            <person name="Pires J.C."/>
            <person name="Luo M."/>
            <person name="Kudrna D."/>
            <person name="Wing R.A."/>
            <person name="Meyers B.C."/>
            <person name="Yi K."/>
            <person name="Kong H."/>
            <person name="Lavrijsen P."/>
            <person name="Sunseri F."/>
            <person name="Falavigna A."/>
            <person name="Ye Y."/>
            <person name="Leebens-Mack J.H."/>
            <person name="Chen G."/>
        </authorList>
    </citation>
    <scope>NUCLEOTIDE SEQUENCE [LARGE SCALE GENOMIC DNA]</scope>
    <source>
        <strain evidence="3">cv. DH0086</strain>
    </source>
</reference>
<evidence type="ECO:0000313" key="2">
    <source>
        <dbReference type="EMBL" id="ONK66965.1"/>
    </source>
</evidence>
<evidence type="ECO:0000256" key="1">
    <source>
        <dbReference type="SAM" id="MobiDB-lite"/>
    </source>
</evidence>
<dbReference type="Gramene" id="ONK66965">
    <property type="protein sequence ID" value="ONK66965"/>
    <property type="gene ID" value="A4U43_C06F14070"/>
</dbReference>
<organism evidence="2 3">
    <name type="scientific">Asparagus officinalis</name>
    <name type="common">Garden asparagus</name>
    <dbReference type="NCBI Taxonomy" id="4686"/>
    <lineage>
        <taxon>Eukaryota</taxon>
        <taxon>Viridiplantae</taxon>
        <taxon>Streptophyta</taxon>
        <taxon>Embryophyta</taxon>
        <taxon>Tracheophyta</taxon>
        <taxon>Spermatophyta</taxon>
        <taxon>Magnoliopsida</taxon>
        <taxon>Liliopsida</taxon>
        <taxon>Asparagales</taxon>
        <taxon>Asparagaceae</taxon>
        <taxon>Asparagoideae</taxon>
        <taxon>Asparagus</taxon>
    </lineage>
</organism>
<dbReference type="EMBL" id="CM007386">
    <property type="protein sequence ID" value="ONK66965.1"/>
    <property type="molecule type" value="Genomic_DNA"/>
</dbReference>
<dbReference type="Proteomes" id="UP000243459">
    <property type="component" value="Chromosome 6"/>
</dbReference>
<feature type="region of interest" description="Disordered" evidence="1">
    <location>
        <begin position="39"/>
        <end position="65"/>
    </location>
</feature>
<sequence length="107" mass="12005">MADSSLKLGLNGSTVSRPPTRTRPMDFSDWIYIERGRAVKSRRRPRQEEDGRIIGRRLSPDRHAPALFRRTNRRRGGSCLRGLAAEERTGEGGRRWVCVGDRAAGGS</sequence>
<gene>
    <name evidence="2" type="ORF">A4U43_C06F14070</name>
</gene>
<protein>
    <submittedName>
        <fullName evidence="2">Uncharacterized protein</fullName>
    </submittedName>
</protein>
<proteinExistence type="predicted"/>
<accession>A0A5P1ELT6</accession>